<evidence type="ECO:0000313" key="2">
    <source>
        <dbReference type="EMBL" id="CDX26852.1"/>
    </source>
</evidence>
<keyword evidence="3" id="KW-1185">Reference proteome</keyword>
<name>A0A090G7B9_MESPL</name>
<dbReference type="InterPro" id="IPR023200">
    <property type="entry name" value="RMF_sf"/>
</dbReference>
<feature type="compositionally biased region" description="Basic residues" evidence="1">
    <location>
        <begin position="1"/>
        <end position="11"/>
    </location>
</feature>
<feature type="compositionally biased region" description="Basic and acidic residues" evidence="1">
    <location>
        <begin position="186"/>
        <end position="200"/>
    </location>
</feature>
<sequence length="240" mass="26113">MARPKGSKNKPKLAPVAPPGGRPGDNRTVEAISDDQLQALTRQLAQKRAKLVAEEKTAKANRMNHDRLIKTELGEHGLKEIKLLEELETPEGEKEFKARRERELRVARWAGLPVGSQGEFDLDRRPIAEKAFEDGKRAGMKGEDCKPPHAPGTEAFDKWIEGWHEGQAILAAGFKQKPADPGAPELLREEGKDQSDKPDVFDEAASGQTAGAGAADVAGDEKWPDDTDIEAQKTAEAATA</sequence>
<evidence type="ECO:0000313" key="3">
    <source>
        <dbReference type="Proteomes" id="UP000045285"/>
    </source>
</evidence>
<accession>A0A090G7B9</accession>
<dbReference type="Gene3D" id="1.10.10.620">
    <property type="entry name" value="ribosome modulation factor like domain"/>
    <property type="match status" value="1"/>
</dbReference>
<feature type="region of interest" description="Disordered" evidence="1">
    <location>
        <begin position="133"/>
        <end position="152"/>
    </location>
</feature>
<gene>
    <name evidence="2" type="ORF">MPL3356_60589</name>
</gene>
<dbReference type="EMBL" id="CCMZ01000056">
    <property type="protein sequence ID" value="CDX26852.1"/>
    <property type="molecule type" value="Genomic_DNA"/>
</dbReference>
<reference evidence="3" key="1">
    <citation type="submission" date="2014-08" db="EMBL/GenBank/DDBJ databases">
        <authorList>
            <person name="Moulin L."/>
        </authorList>
    </citation>
    <scope>NUCLEOTIDE SEQUENCE [LARGE SCALE GENOMIC DNA]</scope>
</reference>
<feature type="compositionally biased region" description="Low complexity" evidence="1">
    <location>
        <begin position="204"/>
        <end position="217"/>
    </location>
</feature>
<feature type="compositionally biased region" description="Basic and acidic residues" evidence="1">
    <location>
        <begin position="133"/>
        <end position="147"/>
    </location>
</feature>
<feature type="compositionally biased region" description="Basic and acidic residues" evidence="1">
    <location>
        <begin position="219"/>
        <end position="233"/>
    </location>
</feature>
<feature type="region of interest" description="Disordered" evidence="1">
    <location>
        <begin position="173"/>
        <end position="240"/>
    </location>
</feature>
<evidence type="ECO:0000256" key="1">
    <source>
        <dbReference type="SAM" id="MobiDB-lite"/>
    </source>
</evidence>
<organism evidence="2 3">
    <name type="scientific">Mesorhizobium plurifarium</name>
    <dbReference type="NCBI Taxonomy" id="69974"/>
    <lineage>
        <taxon>Bacteria</taxon>
        <taxon>Pseudomonadati</taxon>
        <taxon>Pseudomonadota</taxon>
        <taxon>Alphaproteobacteria</taxon>
        <taxon>Hyphomicrobiales</taxon>
        <taxon>Phyllobacteriaceae</taxon>
        <taxon>Mesorhizobium</taxon>
    </lineage>
</organism>
<proteinExistence type="predicted"/>
<dbReference type="AlphaFoldDB" id="A0A090G7B9"/>
<feature type="region of interest" description="Disordered" evidence="1">
    <location>
        <begin position="1"/>
        <end position="28"/>
    </location>
</feature>
<protein>
    <submittedName>
        <fullName evidence="2">Uncharacterized protein</fullName>
    </submittedName>
</protein>
<dbReference type="Proteomes" id="UP000045285">
    <property type="component" value="Unassembled WGS sequence"/>
</dbReference>